<evidence type="ECO:0000256" key="1">
    <source>
        <dbReference type="SAM" id="Phobius"/>
    </source>
</evidence>
<dbReference type="Pfam" id="PF06966">
    <property type="entry name" value="DUF1295"/>
    <property type="match status" value="1"/>
</dbReference>
<feature type="transmembrane region" description="Helical" evidence="1">
    <location>
        <begin position="55"/>
        <end position="77"/>
    </location>
</feature>
<protein>
    <submittedName>
        <fullName evidence="2">DUF1295 domain-containing protein</fullName>
    </submittedName>
</protein>
<dbReference type="PANTHER" id="PTHR32251:SF17">
    <property type="entry name" value="STEROID 5-ALPHA REDUCTASE C-TERMINAL DOMAIN-CONTAINING PROTEIN"/>
    <property type="match status" value="1"/>
</dbReference>
<feature type="transmembrane region" description="Helical" evidence="1">
    <location>
        <begin position="133"/>
        <end position="151"/>
    </location>
</feature>
<keyword evidence="1" id="KW-0472">Membrane</keyword>
<gene>
    <name evidence="2" type="ORF">J0B03_01855</name>
</gene>
<keyword evidence="3" id="KW-1185">Reference proteome</keyword>
<dbReference type="Gene3D" id="1.20.120.1630">
    <property type="match status" value="1"/>
</dbReference>
<dbReference type="EMBL" id="CP071444">
    <property type="protein sequence ID" value="QSX08854.1"/>
    <property type="molecule type" value="Genomic_DNA"/>
</dbReference>
<dbReference type="PROSITE" id="PS50244">
    <property type="entry name" value="S5A_REDUCTASE"/>
    <property type="match status" value="1"/>
</dbReference>
<keyword evidence="1" id="KW-0812">Transmembrane</keyword>
<dbReference type="RefSeq" id="WP_207300195.1">
    <property type="nucleotide sequence ID" value="NZ_CP071444.1"/>
</dbReference>
<dbReference type="PANTHER" id="PTHR32251">
    <property type="entry name" value="3-OXO-5-ALPHA-STEROID 4-DEHYDROGENASE"/>
    <property type="match status" value="1"/>
</dbReference>
<dbReference type="GO" id="GO:0016020">
    <property type="term" value="C:membrane"/>
    <property type="evidence" value="ECO:0007669"/>
    <property type="project" value="TreeGrafter"/>
</dbReference>
<dbReference type="KEGG" id="alka:J0B03_01855"/>
<accession>A0A975AHQ1</accession>
<organism evidence="2 3">
    <name type="scientific">Alkalibacter rhizosphaerae</name>
    <dbReference type="NCBI Taxonomy" id="2815577"/>
    <lineage>
        <taxon>Bacteria</taxon>
        <taxon>Bacillati</taxon>
        <taxon>Bacillota</taxon>
        <taxon>Clostridia</taxon>
        <taxon>Eubacteriales</taxon>
        <taxon>Eubacteriaceae</taxon>
        <taxon>Alkalibacter</taxon>
    </lineage>
</organism>
<dbReference type="InterPro" id="IPR010721">
    <property type="entry name" value="UstE-like"/>
</dbReference>
<name>A0A975AHQ1_9FIRM</name>
<reference evidence="2" key="1">
    <citation type="submission" date="2021-03" db="EMBL/GenBank/DDBJ databases">
        <title>Alkalibacter marinus sp. nov., isolated from tidal flat sediment.</title>
        <authorList>
            <person name="Namirimu T."/>
            <person name="Yang J.-A."/>
            <person name="Yang S.-H."/>
            <person name="Kim Y.-J."/>
            <person name="Kwon K.K."/>
        </authorList>
    </citation>
    <scope>NUCLEOTIDE SEQUENCE</scope>
    <source>
        <strain evidence="2">ES005</strain>
    </source>
</reference>
<proteinExistence type="predicted"/>
<feature type="transmembrane region" description="Helical" evidence="1">
    <location>
        <begin position="30"/>
        <end position="48"/>
    </location>
</feature>
<dbReference type="Proteomes" id="UP000663499">
    <property type="component" value="Chromosome"/>
</dbReference>
<feature type="transmembrane region" description="Helical" evidence="1">
    <location>
        <begin position="7"/>
        <end position="24"/>
    </location>
</feature>
<sequence>MNIYLESALVVWIYFTIVFFIAQWKKNNSIVDITWGLGFVVLANYLLFRTATFDLRSIVATVLVTAWGLRLFLYIGIRNWGKPEDFRYVAMREKWGTDHYYLKAYANVFLAQAGFLYIVSFPVILVQARDPGGFGWIGLIGLAIWLVGFFFEAVGDYQLRQFLKKPENKGKLMRYGLWKYTRHPNYFGEATMWWGIFLVTLGDLFGLLGIIGPATISYLLMFVSGVPLLEKKYMKREDFREYAKVTNKFFPWFPKKEEDRS</sequence>
<dbReference type="AlphaFoldDB" id="A0A975AHQ1"/>
<evidence type="ECO:0000313" key="3">
    <source>
        <dbReference type="Proteomes" id="UP000663499"/>
    </source>
</evidence>
<keyword evidence="1" id="KW-1133">Transmembrane helix</keyword>
<feature type="transmembrane region" description="Helical" evidence="1">
    <location>
        <begin position="193"/>
        <end position="226"/>
    </location>
</feature>
<feature type="transmembrane region" description="Helical" evidence="1">
    <location>
        <begin position="104"/>
        <end position="126"/>
    </location>
</feature>
<evidence type="ECO:0000313" key="2">
    <source>
        <dbReference type="EMBL" id="QSX08854.1"/>
    </source>
</evidence>